<reference evidence="12" key="1">
    <citation type="journal article" date="2020" name="MBio">
        <title>Horizontal gene transfer to a defensive symbiont with a reduced genome amongst a multipartite beetle microbiome.</title>
        <authorList>
            <person name="Waterworth S.C."/>
            <person name="Florez L.V."/>
            <person name="Rees E.R."/>
            <person name="Hertweck C."/>
            <person name="Kaltenpoth M."/>
            <person name="Kwan J.C."/>
        </authorList>
    </citation>
    <scope>NUCLEOTIDE SEQUENCE [LARGE SCALE GENOMIC DNA]</scope>
</reference>
<dbReference type="GO" id="GO:0034040">
    <property type="term" value="F:ATPase-coupled lipid transmembrane transporter activity"/>
    <property type="evidence" value="ECO:0007669"/>
    <property type="project" value="TreeGrafter"/>
</dbReference>
<dbReference type="SUPFAM" id="SSF52540">
    <property type="entry name" value="P-loop containing nucleoside triphosphate hydrolases"/>
    <property type="match status" value="1"/>
</dbReference>
<evidence type="ECO:0000256" key="1">
    <source>
        <dbReference type="ARBA" id="ARBA00004651"/>
    </source>
</evidence>
<comment type="subcellular location">
    <subcellularLocation>
        <location evidence="1">Cell membrane</location>
        <topology evidence="1">Multi-pass membrane protein</topology>
    </subcellularLocation>
</comment>
<dbReference type="Pfam" id="PF00664">
    <property type="entry name" value="ABC_membrane"/>
    <property type="match status" value="1"/>
</dbReference>
<dbReference type="InterPro" id="IPR039421">
    <property type="entry name" value="Type_1_exporter"/>
</dbReference>
<evidence type="ECO:0000256" key="7">
    <source>
        <dbReference type="ARBA" id="ARBA00023136"/>
    </source>
</evidence>
<keyword evidence="5 11" id="KW-0067">ATP-binding</keyword>
<protein>
    <submittedName>
        <fullName evidence="11">Leukotoxin export ATP-binding protein LtxB</fullName>
    </submittedName>
</protein>
<sequence length="561" mass="60719">MNESEQVHIDQPQVPQDLRKDPTYLSLLRAYGGRFVEIIVAGILVNLLGLLLPLYSRLVYDKVIGNHIPETLWALTLGMLLFIALELVLRIIRVYYTEQLAGRLDAEFDEVAARRLMTARVTAPVGSVLARYRDLLSSNYMLLLVDLPFLLLYVLAIGLVGGHLVWVMLVGGGLLVGAQLLFKVPSNDYAVAAMKAGIGKTDKMASLVYGMDTLKTSQLQQRVIKAFLADAADNAVAQSKSRFWMNTGYAVASVGYVAISVATLVAGVYLVEDNALTVGGLIAGSLLISRSTSVLSSLSTFLGRIEMFRRARAEFDAVFEDAPEQGRADVLRQEMRGLIQVGNLTLHLDKNERPALKQVALTIQPGEKVGIVGRSGSGKSTLLRTLAGLQPVEEGHVLIDGVAVNAYAPEVRTRNIGFKPQEPFVFDGTVAANVFAGDRVLGQVYEAALAVSGLDDLIARGELRLDQMLKAPGNLSGGQRQMVALARVVAAVPRVLLLDEPTTGIDQQSEARIIERLLAFSAGRTLLVASHSPALLRHMDRIIVIDGGRIVADGPRAQILQ</sequence>
<comment type="caution">
    <text evidence="11">The sequence shown here is derived from an EMBL/GenBank/DDBJ whole genome shotgun (WGS) entry which is preliminary data.</text>
</comment>
<dbReference type="SUPFAM" id="SSF90123">
    <property type="entry name" value="ABC transporter transmembrane region"/>
    <property type="match status" value="1"/>
</dbReference>
<gene>
    <name evidence="11" type="primary">ltxB</name>
    <name evidence="11" type="ORF">GAK35_02688</name>
</gene>
<keyword evidence="7 8" id="KW-0472">Membrane</keyword>
<dbReference type="SMART" id="SM00382">
    <property type="entry name" value="AAA"/>
    <property type="match status" value="1"/>
</dbReference>
<dbReference type="Pfam" id="PF00005">
    <property type="entry name" value="ABC_tran"/>
    <property type="match status" value="1"/>
</dbReference>
<dbReference type="InterPro" id="IPR036640">
    <property type="entry name" value="ABC1_TM_sf"/>
</dbReference>
<keyword evidence="6 8" id="KW-1133">Transmembrane helix</keyword>
<feature type="transmembrane region" description="Helical" evidence="8">
    <location>
        <begin position="277"/>
        <end position="302"/>
    </location>
</feature>
<dbReference type="InterPro" id="IPR003593">
    <property type="entry name" value="AAA+_ATPase"/>
</dbReference>
<evidence type="ECO:0000256" key="4">
    <source>
        <dbReference type="ARBA" id="ARBA00022741"/>
    </source>
</evidence>
<evidence type="ECO:0000313" key="12">
    <source>
        <dbReference type="Proteomes" id="UP000462435"/>
    </source>
</evidence>
<dbReference type="Proteomes" id="UP000462435">
    <property type="component" value="Unassembled WGS sequence"/>
</dbReference>
<dbReference type="GO" id="GO:0005886">
    <property type="term" value="C:plasma membrane"/>
    <property type="evidence" value="ECO:0007669"/>
    <property type="project" value="UniProtKB-SubCell"/>
</dbReference>
<dbReference type="InterPro" id="IPR017871">
    <property type="entry name" value="ABC_transporter-like_CS"/>
</dbReference>
<dbReference type="PROSITE" id="PS50929">
    <property type="entry name" value="ABC_TM1F"/>
    <property type="match status" value="1"/>
</dbReference>
<evidence type="ECO:0000256" key="8">
    <source>
        <dbReference type="SAM" id="Phobius"/>
    </source>
</evidence>
<dbReference type="Gene3D" id="3.40.50.300">
    <property type="entry name" value="P-loop containing nucleotide triphosphate hydrolases"/>
    <property type="match status" value="1"/>
</dbReference>
<feature type="domain" description="ABC transporter" evidence="9">
    <location>
        <begin position="339"/>
        <end position="561"/>
    </location>
</feature>
<dbReference type="PANTHER" id="PTHR24221">
    <property type="entry name" value="ATP-BINDING CASSETTE SUB-FAMILY B"/>
    <property type="match status" value="1"/>
</dbReference>
<dbReference type="GO" id="GO:0140359">
    <property type="term" value="F:ABC-type transporter activity"/>
    <property type="evidence" value="ECO:0007669"/>
    <property type="project" value="InterPro"/>
</dbReference>
<name>A0A7V8JTJ0_9BURK</name>
<dbReference type="InterPro" id="IPR003439">
    <property type="entry name" value="ABC_transporter-like_ATP-bd"/>
</dbReference>
<evidence type="ECO:0000259" key="9">
    <source>
        <dbReference type="PROSITE" id="PS50893"/>
    </source>
</evidence>
<organism evidence="11 12">
    <name type="scientific">Herbaspirillum frisingense</name>
    <dbReference type="NCBI Taxonomy" id="92645"/>
    <lineage>
        <taxon>Bacteria</taxon>
        <taxon>Pseudomonadati</taxon>
        <taxon>Pseudomonadota</taxon>
        <taxon>Betaproteobacteria</taxon>
        <taxon>Burkholderiales</taxon>
        <taxon>Oxalobacteraceae</taxon>
        <taxon>Herbaspirillum</taxon>
    </lineage>
</organism>
<proteinExistence type="predicted"/>
<dbReference type="InterPro" id="IPR027417">
    <property type="entry name" value="P-loop_NTPase"/>
</dbReference>
<feature type="transmembrane region" description="Helical" evidence="8">
    <location>
        <begin position="35"/>
        <end position="52"/>
    </location>
</feature>
<keyword evidence="3 8" id="KW-0812">Transmembrane</keyword>
<dbReference type="AlphaFoldDB" id="A0A7V8JTJ0"/>
<feature type="transmembrane region" description="Helical" evidence="8">
    <location>
        <begin position="164"/>
        <end position="182"/>
    </location>
</feature>
<evidence type="ECO:0000256" key="2">
    <source>
        <dbReference type="ARBA" id="ARBA00022475"/>
    </source>
</evidence>
<evidence type="ECO:0000256" key="3">
    <source>
        <dbReference type="ARBA" id="ARBA00022692"/>
    </source>
</evidence>
<dbReference type="GO" id="GO:0016887">
    <property type="term" value="F:ATP hydrolysis activity"/>
    <property type="evidence" value="ECO:0007669"/>
    <property type="project" value="InterPro"/>
</dbReference>
<evidence type="ECO:0000313" key="11">
    <source>
        <dbReference type="EMBL" id="KAF1042482.1"/>
    </source>
</evidence>
<evidence type="ECO:0000256" key="5">
    <source>
        <dbReference type="ARBA" id="ARBA00022840"/>
    </source>
</evidence>
<dbReference type="PROSITE" id="PS00211">
    <property type="entry name" value="ABC_TRANSPORTER_1"/>
    <property type="match status" value="1"/>
</dbReference>
<feature type="domain" description="ABC transmembrane type-1" evidence="10">
    <location>
        <begin position="38"/>
        <end position="307"/>
    </location>
</feature>
<dbReference type="GO" id="GO:0005524">
    <property type="term" value="F:ATP binding"/>
    <property type="evidence" value="ECO:0007669"/>
    <property type="project" value="UniProtKB-KW"/>
</dbReference>
<dbReference type="PROSITE" id="PS50893">
    <property type="entry name" value="ABC_TRANSPORTER_2"/>
    <property type="match status" value="1"/>
</dbReference>
<dbReference type="Gene3D" id="1.20.1560.10">
    <property type="entry name" value="ABC transporter type 1, transmembrane domain"/>
    <property type="match status" value="1"/>
</dbReference>
<evidence type="ECO:0000259" key="10">
    <source>
        <dbReference type="PROSITE" id="PS50929"/>
    </source>
</evidence>
<feature type="transmembrane region" description="Helical" evidence="8">
    <location>
        <begin position="140"/>
        <end position="158"/>
    </location>
</feature>
<keyword evidence="2" id="KW-1003">Cell membrane</keyword>
<dbReference type="PANTHER" id="PTHR24221:SF248">
    <property type="entry name" value="ABC TRANSPORTER TRANSMEMBRANE REGION"/>
    <property type="match status" value="1"/>
</dbReference>
<keyword evidence="4" id="KW-0547">Nucleotide-binding</keyword>
<dbReference type="EMBL" id="WNDX01000082">
    <property type="protein sequence ID" value="KAF1042482.1"/>
    <property type="molecule type" value="Genomic_DNA"/>
</dbReference>
<feature type="transmembrane region" description="Helical" evidence="8">
    <location>
        <begin position="72"/>
        <end position="92"/>
    </location>
</feature>
<dbReference type="InterPro" id="IPR011527">
    <property type="entry name" value="ABC1_TM_dom"/>
</dbReference>
<evidence type="ECO:0000256" key="6">
    <source>
        <dbReference type="ARBA" id="ARBA00022989"/>
    </source>
</evidence>
<feature type="transmembrane region" description="Helical" evidence="8">
    <location>
        <begin position="249"/>
        <end position="271"/>
    </location>
</feature>
<accession>A0A7V8JTJ0</accession>